<accession>A0A7M7NWV8</accession>
<dbReference type="SUPFAM" id="SSF50985">
    <property type="entry name" value="RCC1/BLIP-II"/>
    <property type="match status" value="1"/>
</dbReference>
<dbReference type="PANTHER" id="PTHR46849">
    <property type="entry name" value="RCC1 DOMAIN-CONTAINING PROTEIN 1"/>
    <property type="match status" value="1"/>
</dbReference>
<dbReference type="InterPro" id="IPR052830">
    <property type="entry name" value="RCC1_domain-containing"/>
</dbReference>
<reference evidence="2" key="2">
    <citation type="submission" date="2021-01" db="UniProtKB">
        <authorList>
            <consortium name="EnsemblMetazoa"/>
        </authorList>
    </citation>
    <scope>IDENTIFICATION</scope>
</reference>
<feature type="repeat" description="RCC1" evidence="1">
    <location>
        <begin position="243"/>
        <end position="312"/>
    </location>
</feature>
<protein>
    <recommendedName>
        <fullName evidence="4">RCC1 domain-containing protein 1</fullName>
    </recommendedName>
</protein>
<reference evidence="3" key="1">
    <citation type="submission" date="2015-02" db="EMBL/GenBank/DDBJ databases">
        <title>Genome sequencing for Strongylocentrotus purpuratus.</title>
        <authorList>
            <person name="Murali S."/>
            <person name="Liu Y."/>
            <person name="Vee V."/>
            <person name="English A."/>
            <person name="Wang M."/>
            <person name="Skinner E."/>
            <person name="Han Y."/>
            <person name="Muzny D.M."/>
            <person name="Worley K.C."/>
            <person name="Gibbs R.A."/>
        </authorList>
    </citation>
    <scope>NUCLEOTIDE SEQUENCE</scope>
</reference>
<feature type="repeat" description="RCC1" evidence="1">
    <location>
        <begin position="313"/>
        <end position="366"/>
    </location>
</feature>
<evidence type="ECO:0000313" key="3">
    <source>
        <dbReference type="Proteomes" id="UP000007110"/>
    </source>
</evidence>
<organism evidence="2 3">
    <name type="scientific">Strongylocentrotus purpuratus</name>
    <name type="common">Purple sea urchin</name>
    <dbReference type="NCBI Taxonomy" id="7668"/>
    <lineage>
        <taxon>Eukaryota</taxon>
        <taxon>Metazoa</taxon>
        <taxon>Echinodermata</taxon>
        <taxon>Eleutherozoa</taxon>
        <taxon>Echinozoa</taxon>
        <taxon>Echinoidea</taxon>
        <taxon>Euechinoidea</taxon>
        <taxon>Echinacea</taxon>
        <taxon>Camarodonta</taxon>
        <taxon>Echinidea</taxon>
        <taxon>Strongylocentrotidae</taxon>
        <taxon>Strongylocentrotus</taxon>
    </lineage>
</organism>
<feature type="repeat" description="RCC1" evidence="1">
    <location>
        <begin position="191"/>
        <end position="242"/>
    </location>
</feature>
<dbReference type="PANTHER" id="PTHR46849:SF1">
    <property type="entry name" value="RCC1 DOMAIN-CONTAINING PROTEIN 1"/>
    <property type="match status" value="1"/>
</dbReference>
<dbReference type="InterPro" id="IPR009091">
    <property type="entry name" value="RCC1/BLIP-II"/>
</dbReference>
<sequence length="373" mass="40464">MGCMNGEMGKLIDLSDDLGNIVSSSPRKLCLHEDKLFFISDSGECFVREFTNSTTPEVNKVLLESTCGSTAVLQTGGSQVTILEQGNKINDKICDSQKEELKNCTNDGCLRDADDALLSCKAKELSTVGFINLSAGDSHVLATFGREKQPGKIKRHEDGAYMYIFSPFSQPIGVQEIACGKEHALLLTAQGLVYSYGMGSRGQLGHGDIEREDVPKLLEAIACVPMETVSAGGWHSACISAIGDMYIWGWNESGQLGLPPDLESSRTEEGSSHVMADRISFQMVPAVLDLPGGVNVSKVSCGSRHTAAVSYDKRLYTWGWGKYGQLGHGDVQSRDSPKLVDFFLQNRLDVLDVTCGDWSSAVYTCPSPEPMPR</sequence>
<dbReference type="AlphaFoldDB" id="A0A7M7NWV8"/>
<dbReference type="PRINTS" id="PR00633">
    <property type="entry name" value="RCCNDNSATION"/>
</dbReference>
<dbReference type="OrthoDB" id="5370059at2759"/>
<dbReference type="PROSITE" id="PS50012">
    <property type="entry name" value="RCC1_3"/>
    <property type="match status" value="3"/>
</dbReference>
<dbReference type="Pfam" id="PF00415">
    <property type="entry name" value="RCC1"/>
    <property type="match status" value="3"/>
</dbReference>
<dbReference type="Proteomes" id="UP000007110">
    <property type="component" value="Unassembled WGS sequence"/>
</dbReference>
<evidence type="ECO:0008006" key="4">
    <source>
        <dbReference type="Google" id="ProtNLM"/>
    </source>
</evidence>
<keyword evidence="3" id="KW-1185">Reference proteome</keyword>
<dbReference type="GeneID" id="582264"/>
<dbReference type="KEGG" id="spu:582264"/>
<dbReference type="RefSeq" id="XP_030841727.1">
    <property type="nucleotide sequence ID" value="XM_030985867.1"/>
</dbReference>
<evidence type="ECO:0000256" key="1">
    <source>
        <dbReference type="PROSITE-ProRule" id="PRU00235"/>
    </source>
</evidence>
<dbReference type="InParanoid" id="A0A7M7NWV8"/>
<dbReference type="Gene3D" id="2.130.10.30">
    <property type="entry name" value="Regulator of chromosome condensation 1/beta-lactamase-inhibitor protein II"/>
    <property type="match status" value="1"/>
</dbReference>
<dbReference type="EnsemblMetazoa" id="XM_030985867">
    <property type="protein sequence ID" value="XP_030841727"/>
    <property type="gene ID" value="LOC582264"/>
</dbReference>
<dbReference type="PROSITE" id="PS00626">
    <property type="entry name" value="RCC1_2"/>
    <property type="match status" value="3"/>
</dbReference>
<dbReference type="CTD" id="91433"/>
<evidence type="ECO:0000313" key="2">
    <source>
        <dbReference type="EnsemblMetazoa" id="XP_030841727"/>
    </source>
</evidence>
<proteinExistence type="predicted"/>
<dbReference type="InterPro" id="IPR000408">
    <property type="entry name" value="Reg_chr_condens"/>
</dbReference>
<name>A0A7M7NWV8_STRPU</name>
<dbReference type="OMA" id="AIACVPM"/>